<dbReference type="EMBL" id="NNAY01000171">
    <property type="protein sequence ID" value="OXU30331.1"/>
    <property type="molecule type" value="Genomic_DNA"/>
</dbReference>
<comment type="caution">
    <text evidence="2">The sequence shown here is derived from an EMBL/GenBank/DDBJ whole genome shotgun (WGS) entry which is preliminary data.</text>
</comment>
<name>A0A232FHW4_9HYME</name>
<keyword evidence="3" id="KW-1185">Reference proteome</keyword>
<organism evidence="2 3">
    <name type="scientific">Trichomalopsis sarcophagae</name>
    <dbReference type="NCBI Taxonomy" id="543379"/>
    <lineage>
        <taxon>Eukaryota</taxon>
        <taxon>Metazoa</taxon>
        <taxon>Ecdysozoa</taxon>
        <taxon>Arthropoda</taxon>
        <taxon>Hexapoda</taxon>
        <taxon>Insecta</taxon>
        <taxon>Pterygota</taxon>
        <taxon>Neoptera</taxon>
        <taxon>Endopterygota</taxon>
        <taxon>Hymenoptera</taxon>
        <taxon>Apocrita</taxon>
        <taxon>Proctotrupomorpha</taxon>
        <taxon>Chalcidoidea</taxon>
        <taxon>Pteromalidae</taxon>
        <taxon>Pteromalinae</taxon>
        <taxon>Trichomalopsis</taxon>
    </lineage>
</organism>
<dbReference type="AlphaFoldDB" id="A0A232FHW4"/>
<protein>
    <submittedName>
        <fullName evidence="2">Uncharacterized protein</fullName>
    </submittedName>
</protein>
<dbReference type="Proteomes" id="UP000215335">
    <property type="component" value="Unassembled WGS sequence"/>
</dbReference>
<gene>
    <name evidence="2" type="ORF">TSAR_012970</name>
</gene>
<accession>A0A232FHW4</accession>
<feature type="region of interest" description="Disordered" evidence="1">
    <location>
        <begin position="98"/>
        <end position="118"/>
    </location>
</feature>
<reference evidence="2 3" key="1">
    <citation type="journal article" date="2017" name="Curr. Biol.">
        <title>The Evolution of Venom by Co-option of Single-Copy Genes.</title>
        <authorList>
            <person name="Martinson E.O."/>
            <person name="Mrinalini"/>
            <person name="Kelkar Y.D."/>
            <person name="Chang C.H."/>
            <person name="Werren J.H."/>
        </authorList>
    </citation>
    <scope>NUCLEOTIDE SEQUENCE [LARGE SCALE GENOMIC DNA]</scope>
    <source>
        <strain evidence="2 3">Alberta</strain>
        <tissue evidence="2">Whole body</tissue>
    </source>
</reference>
<sequence>MTPTACSSQKKITLGQLRCPGRFIGMFQWPSRPVSHDDESSNNNKLVSWLGLRPLLLFHRFVFLERNNNSGGLGFPSFSSWITIRVTTATRPRVPVKPALTPAPAPAPPPHQQQQQQWSQDSFLFSPGFLLFGPWLHDRSIDSGRVQHLQHQKRRVTSTTVAVVTHRDLIPS</sequence>
<evidence type="ECO:0000256" key="1">
    <source>
        <dbReference type="SAM" id="MobiDB-lite"/>
    </source>
</evidence>
<evidence type="ECO:0000313" key="2">
    <source>
        <dbReference type="EMBL" id="OXU30331.1"/>
    </source>
</evidence>
<proteinExistence type="predicted"/>
<feature type="compositionally biased region" description="Pro residues" evidence="1">
    <location>
        <begin position="101"/>
        <end position="111"/>
    </location>
</feature>
<evidence type="ECO:0000313" key="3">
    <source>
        <dbReference type="Proteomes" id="UP000215335"/>
    </source>
</evidence>